<dbReference type="PANTHER" id="PTHR41694">
    <property type="entry name" value="ENDOGENOUS RETROVIRUS GROUP K MEMBER POL PROTEIN"/>
    <property type="match status" value="1"/>
</dbReference>
<dbReference type="InterPro" id="IPR036397">
    <property type="entry name" value="RNaseH_sf"/>
</dbReference>
<dbReference type="GO" id="GO:0008270">
    <property type="term" value="F:zinc ion binding"/>
    <property type="evidence" value="ECO:0007669"/>
    <property type="project" value="UniProtKB-KW"/>
</dbReference>
<evidence type="ECO:0000256" key="9">
    <source>
        <dbReference type="ARBA" id="ARBA00023268"/>
    </source>
</evidence>
<dbReference type="Gene3D" id="3.30.420.10">
    <property type="entry name" value="Ribonuclease H-like superfamily/Ribonuclease H"/>
    <property type="match status" value="1"/>
</dbReference>
<dbReference type="AlphaFoldDB" id="A0A7K4Z5J5"/>
<dbReference type="GO" id="GO:0004519">
    <property type="term" value="F:endonuclease activity"/>
    <property type="evidence" value="ECO:0007669"/>
    <property type="project" value="UniProtKB-KW"/>
</dbReference>
<evidence type="ECO:0000256" key="1">
    <source>
        <dbReference type="ARBA" id="ARBA00022679"/>
    </source>
</evidence>
<sequence length="145" mass="15912">ALQLFTTEPLNIVSDSLYVVGLIKCLPGAFIKELDHKHPFTLCLDITSLLNQHSFPIFILRIHSHTVLPGPIAEGNHQVDALTMPVLVNQTFEQAKLSHSFSHQSASGLQKEFHLTKAQAKAIICACPDCQRIDPVPLPSEGVNV</sequence>
<dbReference type="GO" id="GO:0016787">
    <property type="term" value="F:hydrolase activity"/>
    <property type="evidence" value="ECO:0007669"/>
    <property type="project" value="UniProtKB-KW"/>
</dbReference>
<evidence type="ECO:0000313" key="12">
    <source>
        <dbReference type="EMBL" id="NWR66394.1"/>
    </source>
</evidence>
<evidence type="ECO:0000259" key="11">
    <source>
        <dbReference type="PROSITE" id="PS50876"/>
    </source>
</evidence>
<keyword evidence="10" id="KW-0863">Zinc-finger</keyword>
<dbReference type="GO" id="GO:0035613">
    <property type="term" value="F:RNA stem-loop binding"/>
    <property type="evidence" value="ECO:0007669"/>
    <property type="project" value="TreeGrafter"/>
</dbReference>
<dbReference type="Pfam" id="PF02022">
    <property type="entry name" value="Integrase_Zn"/>
    <property type="match status" value="1"/>
</dbReference>
<protein>
    <submittedName>
        <fullName evidence="12">POK18 protein</fullName>
    </submittedName>
</protein>
<keyword evidence="7" id="KW-0862">Zinc</keyword>
<dbReference type="PROSITE" id="PS50876">
    <property type="entry name" value="ZF_INTEGRASE"/>
    <property type="match status" value="1"/>
</dbReference>
<keyword evidence="1" id="KW-0808">Transferase</keyword>
<dbReference type="InterPro" id="IPR003308">
    <property type="entry name" value="Integrase_Zn-bd_dom_N"/>
</dbReference>
<keyword evidence="13" id="KW-1185">Reference proteome</keyword>
<evidence type="ECO:0000256" key="2">
    <source>
        <dbReference type="ARBA" id="ARBA00022695"/>
    </source>
</evidence>
<dbReference type="SUPFAM" id="SSF46919">
    <property type="entry name" value="N-terminal Zn binding domain of HIV integrase"/>
    <property type="match status" value="1"/>
</dbReference>
<keyword evidence="2" id="KW-0548">Nucleotidyltransferase</keyword>
<evidence type="ECO:0000313" key="13">
    <source>
        <dbReference type="Proteomes" id="UP000551127"/>
    </source>
</evidence>
<comment type="caution">
    <text evidence="12">The sequence shown here is derived from an EMBL/GenBank/DDBJ whole genome shotgun (WGS) entry which is preliminary data.</text>
</comment>
<keyword evidence="8" id="KW-0695">RNA-directed DNA polymerase</keyword>
<name>A0A7K4Z5J5_BUCAB</name>
<dbReference type="PANTHER" id="PTHR41694:SF4">
    <property type="entry name" value="ENDOGENOUS RETROVIRUS GROUP K MEMBER 10 POL PROTEIN-RELATED"/>
    <property type="match status" value="1"/>
</dbReference>
<reference evidence="12 13" key="1">
    <citation type="submission" date="2019-09" db="EMBL/GenBank/DDBJ databases">
        <title>Bird 10,000 Genomes (B10K) Project - Family phase.</title>
        <authorList>
            <person name="Zhang G."/>
        </authorList>
    </citation>
    <scope>NUCLEOTIDE SEQUENCE [LARGE SCALE GENOMIC DNA]</scope>
    <source>
        <strain evidence="12">B10K-DU-012-80</strain>
    </source>
</reference>
<evidence type="ECO:0000256" key="10">
    <source>
        <dbReference type="PROSITE-ProRule" id="PRU00450"/>
    </source>
</evidence>
<gene>
    <name evidence="12" type="primary">Ervk18_3</name>
    <name evidence="12" type="ORF">BUCABY_R16075</name>
</gene>
<dbReference type="Gene3D" id="1.10.10.200">
    <property type="match status" value="1"/>
</dbReference>
<organism evidence="12 13">
    <name type="scientific">Bucorvus abyssinicus</name>
    <name type="common">Northern ground-hornbill</name>
    <name type="synonym">Abyssinian ground-hornbill</name>
    <dbReference type="NCBI Taxonomy" id="153643"/>
    <lineage>
        <taxon>Eukaryota</taxon>
        <taxon>Metazoa</taxon>
        <taxon>Chordata</taxon>
        <taxon>Craniata</taxon>
        <taxon>Vertebrata</taxon>
        <taxon>Euteleostomi</taxon>
        <taxon>Archelosauria</taxon>
        <taxon>Archosauria</taxon>
        <taxon>Dinosauria</taxon>
        <taxon>Saurischia</taxon>
        <taxon>Theropoda</taxon>
        <taxon>Coelurosauria</taxon>
        <taxon>Aves</taxon>
        <taxon>Neognathae</taxon>
        <taxon>Neoaves</taxon>
        <taxon>Telluraves</taxon>
        <taxon>Coraciimorphae</taxon>
        <taxon>Bucerotiformes</taxon>
        <taxon>Bucorvidae</taxon>
        <taxon>Bucorvus</taxon>
    </lineage>
</organism>
<proteinExistence type="predicted"/>
<keyword evidence="9" id="KW-0511">Multifunctional enzyme</keyword>
<feature type="non-terminal residue" evidence="12">
    <location>
        <position position="145"/>
    </location>
</feature>
<keyword evidence="3" id="KW-0540">Nuclease</keyword>
<dbReference type="GO" id="GO:0003964">
    <property type="term" value="F:RNA-directed DNA polymerase activity"/>
    <property type="evidence" value="ECO:0007669"/>
    <property type="project" value="UniProtKB-KW"/>
</dbReference>
<accession>A0A7K4Z5J5</accession>
<dbReference type="Proteomes" id="UP000551127">
    <property type="component" value="Unassembled WGS sequence"/>
</dbReference>
<feature type="domain" description="Integrase-type" evidence="11">
    <location>
        <begin position="90"/>
        <end position="131"/>
    </location>
</feature>
<evidence type="ECO:0000256" key="4">
    <source>
        <dbReference type="ARBA" id="ARBA00022723"/>
    </source>
</evidence>
<evidence type="ECO:0000256" key="3">
    <source>
        <dbReference type="ARBA" id="ARBA00022722"/>
    </source>
</evidence>
<dbReference type="InterPro" id="IPR017856">
    <property type="entry name" value="Integrase-like_N"/>
</dbReference>
<feature type="non-terminal residue" evidence="12">
    <location>
        <position position="1"/>
    </location>
</feature>
<evidence type="ECO:0000256" key="7">
    <source>
        <dbReference type="ARBA" id="ARBA00022833"/>
    </source>
</evidence>
<keyword evidence="6" id="KW-0378">Hydrolase</keyword>
<dbReference type="OrthoDB" id="9395371at2759"/>
<dbReference type="EMBL" id="VYZL01005345">
    <property type="protein sequence ID" value="NWR66394.1"/>
    <property type="molecule type" value="Genomic_DNA"/>
</dbReference>
<evidence type="ECO:0000256" key="6">
    <source>
        <dbReference type="ARBA" id="ARBA00022801"/>
    </source>
</evidence>
<evidence type="ECO:0000256" key="5">
    <source>
        <dbReference type="ARBA" id="ARBA00022759"/>
    </source>
</evidence>
<keyword evidence="5" id="KW-0255">Endonuclease</keyword>
<keyword evidence="4" id="KW-0479">Metal-binding</keyword>
<evidence type="ECO:0000256" key="8">
    <source>
        <dbReference type="ARBA" id="ARBA00022918"/>
    </source>
</evidence>